<proteinExistence type="predicted"/>
<dbReference type="PANTHER" id="PTHR12835:SF5">
    <property type="entry name" value="BIOTIN--PROTEIN LIGASE"/>
    <property type="match status" value="1"/>
</dbReference>
<dbReference type="EC" id="6.3.4.15" evidence="5"/>
<dbReference type="CDD" id="cd16442">
    <property type="entry name" value="BPL"/>
    <property type="match status" value="1"/>
</dbReference>
<dbReference type="RefSeq" id="WP_126535658.1">
    <property type="nucleotide sequence ID" value="NZ_BSPM01000008.1"/>
</dbReference>
<keyword evidence="3" id="KW-0067">ATP-binding</keyword>
<evidence type="ECO:0000256" key="4">
    <source>
        <dbReference type="ARBA" id="ARBA00023267"/>
    </source>
</evidence>
<keyword evidence="1 8" id="KW-0436">Ligase</keyword>
<comment type="catalytic activity">
    <reaction evidence="6">
        <text>biotin + L-lysyl-[protein] + ATP = N(6)-biotinyl-L-lysyl-[protein] + AMP + diphosphate + H(+)</text>
        <dbReference type="Rhea" id="RHEA:11756"/>
        <dbReference type="Rhea" id="RHEA-COMP:9752"/>
        <dbReference type="Rhea" id="RHEA-COMP:10505"/>
        <dbReference type="ChEBI" id="CHEBI:15378"/>
        <dbReference type="ChEBI" id="CHEBI:29969"/>
        <dbReference type="ChEBI" id="CHEBI:30616"/>
        <dbReference type="ChEBI" id="CHEBI:33019"/>
        <dbReference type="ChEBI" id="CHEBI:57586"/>
        <dbReference type="ChEBI" id="CHEBI:83144"/>
        <dbReference type="ChEBI" id="CHEBI:456215"/>
        <dbReference type="EC" id="6.3.4.15"/>
    </reaction>
</comment>
<dbReference type="EMBL" id="SNXY01000006">
    <property type="protein sequence ID" value="TDP87305.1"/>
    <property type="molecule type" value="Genomic_DNA"/>
</dbReference>
<dbReference type="Gene3D" id="2.30.30.100">
    <property type="match status" value="1"/>
</dbReference>
<name>A0A4R6RMC1_9HYPH</name>
<dbReference type="AlphaFoldDB" id="A0A4R6RMC1"/>
<dbReference type="OrthoDB" id="9807064at2"/>
<dbReference type="Pfam" id="PF03099">
    <property type="entry name" value="BPL_LplA_LipB"/>
    <property type="match status" value="1"/>
</dbReference>
<protein>
    <recommendedName>
        <fullName evidence="5">biotin--[biotin carboxyl-carrier protein] ligase</fullName>
        <ecNumber evidence="5">6.3.4.15</ecNumber>
    </recommendedName>
</protein>
<evidence type="ECO:0000259" key="7">
    <source>
        <dbReference type="PROSITE" id="PS51733"/>
    </source>
</evidence>
<sequence>MTDAPRLPHGYRALVLDAVGSTNALALDKAREGEASGLWVVAGRQTAGRGRQGRPWSSEPGNLFSSLMLRDAAPPERMGELPLVVALAVHDAIADVLPPPARPSLEIKWPNDVLLGGAKISGILIEGAALPEGAVAVIGIGINCASHPGGTPYPATHLDAAGYPTAPLALFECLAARLAARLAEWRDVGFASIRESWLKRARGLGAPITVRLPDRTVSGRFEGLDPGGRLMLVTDEGSRQLISAGDVFFR</sequence>
<dbReference type="InterPro" id="IPR003142">
    <property type="entry name" value="BPL_C"/>
</dbReference>
<dbReference type="GO" id="GO:0005737">
    <property type="term" value="C:cytoplasm"/>
    <property type="evidence" value="ECO:0007669"/>
    <property type="project" value="TreeGrafter"/>
</dbReference>
<evidence type="ECO:0000256" key="2">
    <source>
        <dbReference type="ARBA" id="ARBA00022741"/>
    </source>
</evidence>
<feature type="domain" description="BPL/LPL catalytic" evidence="7">
    <location>
        <begin position="1"/>
        <end position="190"/>
    </location>
</feature>
<dbReference type="Pfam" id="PF02237">
    <property type="entry name" value="BPL_C"/>
    <property type="match status" value="1"/>
</dbReference>
<dbReference type="NCBIfam" id="TIGR00121">
    <property type="entry name" value="birA_ligase"/>
    <property type="match status" value="1"/>
</dbReference>
<dbReference type="Gene3D" id="3.30.930.10">
    <property type="entry name" value="Bira Bifunctional Protein, Domain 2"/>
    <property type="match status" value="1"/>
</dbReference>
<dbReference type="SUPFAM" id="SSF50037">
    <property type="entry name" value="C-terminal domain of transcriptional repressors"/>
    <property type="match status" value="1"/>
</dbReference>
<evidence type="ECO:0000256" key="5">
    <source>
        <dbReference type="ARBA" id="ARBA00024227"/>
    </source>
</evidence>
<evidence type="ECO:0000256" key="6">
    <source>
        <dbReference type="ARBA" id="ARBA00047846"/>
    </source>
</evidence>
<comment type="caution">
    <text evidence="8">The sequence shown here is derived from an EMBL/GenBank/DDBJ whole genome shotgun (WGS) entry which is preliminary data.</text>
</comment>
<dbReference type="PROSITE" id="PS51733">
    <property type="entry name" value="BPL_LPL_CATALYTIC"/>
    <property type="match status" value="1"/>
</dbReference>
<dbReference type="SUPFAM" id="SSF55681">
    <property type="entry name" value="Class II aaRS and biotin synthetases"/>
    <property type="match status" value="1"/>
</dbReference>
<keyword evidence="9" id="KW-1185">Reference proteome</keyword>
<dbReference type="PANTHER" id="PTHR12835">
    <property type="entry name" value="BIOTIN PROTEIN LIGASE"/>
    <property type="match status" value="1"/>
</dbReference>
<dbReference type="InterPro" id="IPR004408">
    <property type="entry name" value="Biotin_CoA_COase_ligase"/>
</dbReference>
<dbReference type="Proteomes" id="UP000294547">
    <property type="component" value="Unassembled WGS sequence"/>
</dbReference>
<keyword evidence="2" id="KW-0547">Nucleotide-binding</keyword>
<organism evidence="8 9">
    <name type="scientific">Oharaeibacter diazotrophicus</name>
    <dbReference type="NCBI Taxonomy" id="1920512"/>
    <lineage>
        <taxon>Bacteria</taxon>
        <taxon>Pseudomonadati</taxon>
        <taxon>Pseudomonadota</taxon>
        <taxon>Alphaproteobacteria</taxon>
        <taxon>Hyphomicrobiales</taxon>
        <taxon>Pleomorphomonadaceae</taxon>
        <taxon>Oharaeibacter</taxon>
    </lineage>
</organism>
<accession>A0A4R6RMC1</accession>
<dbReference type="InterPro" id="IPR004143">
    <property type="entry name" value="BPL_LPL_catalytic"/>
</dbReference>
<dbReference type="InterPro" id="IPR008988">
    <property type="entry name" value="Transcriptional_repressor_C"/>
</dbReference>
<keyword evidence="4" id="KW-0092">Biotin</keyword>
<evidence type="ECO:0000256" key="1">
    <source>
        <dbReference type="ARBA" id="ARBA00022598"/>
    </source>
</evidence>
<dbReference type="GO" id="GO:0005524">
    <property type="term" value="F:ATP binding"/>
    <property type="evidence" value="ECO:0007669"/>
    <property type="project" value="UniProtKB-KW"/>
</dbReference>
<evidence type="ECO:0000313" key="9">
    <source>
        <dbReference type="Proteomes" id="UP000294547"/>
    </source>
</evidence>
<evidence type="ECO:0000256" key="3">
    <source>
        <dbReference type="ARBA" id="ARBA00022840"/>
    </source>
</evidence>
<gene>
    <name evidence="8" type="ORF">EDD54_1198</name>
</gene>
<dbReference type="InterPro" id="IPR045864">
    <property type="entry name" value="aa-tRNA-synth_II/BPL/LPL"/>
</dbReference>
<evidence type="ECO:0000313" key="8">
    <source>
        <dbReference type="EMBL" id="TDP87305.1"/>
    </source>
</evidence>
<reference evidence="8 9" key="1">
    <citation type="submission" date="2019-03" db="EMBL/GenBank/DDBJ databases">
        <title>Genomic Encyclopedia of Type Strains, Phase IV (KMG-IV): sequencing the most valuable type-strain genomes for metagenomic binning, comparative biology and taxonomic classification.</title>
        <authorList>
            <person name="Goeker M."/>
        </authorList>
    </citation>
    <scope>NUCLEOTIDE SEQUENCE [LARGE SCALE GENOMIC DNA]</scope>
    <source>
        <strain evidence="8 9">DSM 102969</strain>
    </source>
</reference>
<dbReference type="GO" id="GO:0004077">
    <property type="term" value="F:biotin--[biotin carboxyl-carrier protein] ligase activity"/>
    <property type="evidence" value="ECO:0007669"/>
    <property type="project" value="UniProtKB-EC"/>
</dbReference>